<comment type="caution">
    <text evidence="2">The sequence shown here is derived from an EMBL/GenBank/DDBJ whole genome shotgun (WGS) entry which is preliminary data.</text>
</comment>
<dbReference type="EMBL" id="MU863960">
    <property type="protein sequence ID" value="KAK4197577.1"/>
    <property type="molecule type" value="Genomic_DNA"/>
</dbReference>
<dbReference type="Proteomes" id="UP001303160">
    <property type="component" value="Unassembled WGS sequence"/>
</dbReference>
<feature type="non-terminal residue" evidence="2">
    <location>
        <position position="1"/>
    </location>
</feature>
<reference evidence="2" key="2">
    <citation type="submission" date="2023-05" db="EMBL/GenBank/DDBJ databases">
        <authorList>
            <consortium name="Lawrence Berkeley National Laboratory"/>
            <person name="Steindorff A."/>
            <person name="Hensen N."/>
            <person name="Bonometti L."/>
            <person name="Westerberg I."/>
            <person name="Brannstrom I.O."/>
            <person name="Guillou S."/>
            <person name="Cros-Aarteil S."/>
            <person name="Calhoun S."/>
            <person name="Haridas S."/>
            <person name="Kuo A."/>
            <person name="Mondo S."/>
            <person name="Pangilinan J."/>
            <person name="Riley R."/>
            <person name="Labutti K."/>
            <person name="Andreopoulos B."/>
            <person name="Lipzen A."/>
            <person name="Chen C."/>
            <person name="Yanf M."/>
            <person name="Daum C."/>
            <person name="Ng V."/>
            <person name="Clum A."/>
            <person name="Ohm R."/>
            <person name="Martin F."/>
            <person name="Silar P."/>
            <person name="Natvig D."/>
            <person name="Lalanne C."/>
            <person name="Gautier V."/>
            <person name="Ament-Velasquez S.L."/>
            <person name="Kruys A."/>
            <person name="Hutchinson M.I."/>
            <person name="Powell A.J."/>
            <person name="Barry K."/>
            <person name="Miller A.N."/>
            <person name="Grigoriev I.V."/>
            <person name="Debuchy R."/>
            <person name="Gladieux P."/>
            <person name="Thoren M.H."/>
            <person name="Johannesson H."/>
        </authorList>
    </citation>
    <scope>NUCLEOTIDE SEQUENCE</scope>
    <source>
        <strain evidence="2">CBS 315.58</strain>
    </source>
</reference>
<accession>A0AAN6XGY6</accession>
<dbReference type="AlphaFoldDB" id="A0AAN6XGY6"/>
<gene>
    <name evidence="2" type="ORF">QBC40DRAFT_101855</name>
</gene>
<organism evidence="2 3">
    <name type="scientific">Triangularia verruculosa</name>
    <dbReference type="NCBI Taxonomy" id="2587418"/>
    <lineage>
        <taxon>Eukaryota</taxon>
        <taxon>Fungi</taxon>
        <taxon>Dikarya</taxon>
        <taxon>Ascomycota</taxon>
        <taxon>Pezizomycotina</taxon>
        <taxon>Sordariomycetes</taxon>
        <taxon>Sordariomycetidae</taxon>
        <taxon>Sordariales</taxon>
        <taxon>Podosporaceae</taxon>
        <taxon>Triangularia</taxon>
    </lineage>
</organism>
<reference evidence="2" key="1">
    <citation type="journal article" date="2023" name="Mol. Phylogenet. Evol.">
        <title>Genome-scale phylogeny and comparative genomics of the fungal order Sordariales.</title>
        <authorList>
            <person name="Hensen N."/>
            <person name="Bonometti L."/>
            <person name="Westerberg I."/>
            <person name="Brannstrom I.O."/>
            <person name="Guillou S."/>
            <person name="Cros-Aarteil S."/>
            <person name="Calhoun S."/>
            <person name="Haridas S."/>
            <person name="Kuo A."/>
            <person name="Mondo S."/>
            <person name="Pangilinan J."/>
            <person name="Riley R."/>
            <person name="LaButti K."/>
            <person name="Andreopoulos B."/>
            <person name="Lipzen A."/>
            <person name="Chen C."/>
            <person name="Yan M."/>
            <person name="Daum C."/>
            <person name="Ng V."/>
            <person name="Clum A."/>
            <person name="Steindorff A."/>
            <person name="Ohm R.A."/>
            <person name="Martin F."/>
            <person name="Silar P."/>
            <person name="Natvig D.O."/>
            <person name="Lalanne C."/>
            <person name="Gautier V."/>
            <person name="Ament-Velasquez S.L."/>
            <person name="Kruys A."/>
            <person name="Hutchinson M.I."/>
            <person name="Powell A.J."/>
            <person name="Barry K."/>
            <person name="Miller A.N."/>
            <person name="Grigoriev I.V."/>
            <person name="Debuchy R."/>
            <person name="Gladieux P."/>
            <person name="Hiltunen Thoren M."/>
            <person name="Johannesson H."/>
        </authorList>
    </citation>
    <scope>NUCLEOTIDE SEQUENCE</scope>
    <source>
        <strain evidence="2">CBS 315.58</strain>
    </source>
</reference>
<feature type="region of interest" description="Disordered" evidence="1">
    <location>
        <begin position="128"/>
        <end position="161"/>
    </location>
</feature>
<protein>
    <submittedName>
        <fullName evidence="2">Uncharacterized protein</fullName>
    </submittedName>
</protein>
<keyword evidence="3" id="KW-1185">Reference proteome</keyword>
<name>A0AAN6XGY6_9PEZI</name>
<evidence type="ECO:0000313" key="3">
    <source>
        <dbReference type="Proteomes" id="UP001303160"/>
    </source>
</evidence>
<evidence type="ECO:0000313" key="2">
    <source>
        <dbReference type="EMBL" id="KAK4197577.1"/>
    </source>
</evidence>
<evidence type="ECO:0000256" key="1">
    <source>
        <dbReference type="SAM" id="MobiDB-lite"/>
    </source>
</evidence>
<sequence length="205" mass="23186">QNTTVGRAFLAVSTTPNQFLTNPHIPYTNSLSQSHLFPSHFHCHQQKPAIYHHLGSAYQNSTMDIPSLLNHPPSQHSTPQAQRFYLLQTTPLTRDQKVIIHTLRKYCNWTDEQIAESVRSTPILVHEALKEELPPEPPKPKKKRNNARRGEGSVLGPARRRGPWMTFHVDEDLTDVFASGRGYRSRKRADQALLSPPGSTSLARS</sequence>
<proteinExistence type="predicted"/>
<feature type="region of interest" description="Disordered" evidence="1">
    <location>
        <begin position="178"/>
        <end position="205"/>
    </location>
</feature>